<evidence type="ECO:0008006" key="4">
    <source>
        <dbReference type="Google" id="ProtNLM"/>
    </source>
</evidence>
<gene>
    <name evidence="2" type="ORF">HMPREF9020_00415</name>
</gene>
<proteinExistence type="predicted"/>
<evidence type="ECO:0000256" key="1">
    <source>
        <dbReference type="SAM" id="MobiDB-lite"/>
    </source>
</evidence>
<dbReference type="Gene3D" id="1.25.40.10">
    <property type="entry name" value="Tetratricopeptide repeat domain"/>
    <property type="match status" value="1"/>
</dbReference>
<comment type="caution">
    <text evidence="2">The sequence shown here is derived from an EMBL/GenBank/DDBJ whole genome shotgun (WGS) entry which is preliminary data.</text>
</comment>
<dbReference type="RefSeq" id="WP_006292771.1">
    <property type="nucleotide sequence ID" value="NZ_GG770225.1"/>
</dbReference>
<dbReference type="InterPro" id="IPR036249">
    <property type="entry name" value="Thioredoxin-like_sf"/>
</dbReference>
<sequence length="336" mass="36429">MTQINKGGKAQRSTAGLNLAGAVDLEGLKHKVTAPAGQEGGAPAAGGYVVDVDTAGFDSMVRTSATYPILLLMWQEDDNRYFDLARKLADMVTEMKGQMQLARMDIASNPQVVQALQMQGAPALYAFIGGRPMPIVQGMPTDEELRQIKEQILPQLVAAAQQSGITGTAPYMGNESDQANREGQGQDGSSGNDRGPSHPQIPAGHEEAYQLAQEGKYHQAAAAYHKIMESDPHDVLAAREHAKAALLDRNGESDVRAVRKAAGDAPDDLQAQLDVADIDMIGGHLEDACNRLLDFLTTHRESKDLIRQRLLEYFAIPEASDERVRQARARLATLMY</sequence>
<dbReference type="Proteomes" id="UP000005777">
    <property type="component" value="Unassembled WGS sequence"/>
</dbReference>
<keyword evidence="3" id="KW-1185">Reference proteome</keyword>
<name>W5IIF5_SCAIO</name>
<feature type="region of interest" description="Disordered" evidence="1">
    <location>
        <begin position="167"/>
        <end position="202"/>
    </location>
</feature>
<dbReference type="eggNOG" id="COG3118">
    <property type="taxonomic scope" value="Bacteria"/>
</dbReference>
<dbReference type="Pfam" id="PF14561">
    <property type="entry name" value="TPR_20"/>
    <property type="match status" value="1"/>
</dbReference>
<feature type="compositionally biased region" description="Polar residues" evidence="1">
    <location>
        <begin position="175"/>
        <end position="192"/>
    </location>
</feature>
<protein>
    <recommendedName>
        <fullName evidence="4">Thioredoxin domain-containing protein</fullName>
    </recommendedName>
</protein>
<dbReference type="SUPFAM" id="SSF52833">
    <property type="entry name" value="Thioredoxin-like"/>
    <property type="match status" value="1"/>
</dbReference>
<dbReference type="AlphaFoldDB" id="W5IIF5"/>
<reference evidence="2 3" key="1">
    <citation type="submission" date="2012-01" db="EMBL/GenBank/DDBJ databases">
        <title>The Genome Sequence of Scardovia inopinata F0304.</title>
        <authorList>
            <consortium name="The Broad Institute Genome Sequencing Platform"/>
            <person name="Ward D."/>
            <person name="Earl A."/>
            <person name="Feldgarden M."/>
            <person name="Gevers D."/>
            <person name="Young S."/>
            <person name="Zeng Q."/>
            <person name="Koehrsen M."/>
            <person name="Alvarado L."/>
            <person name="Berlin A.M."/>
            <person name="Borenstein D."/>
            <person name="Chapman S.B."/>
            <person name="Chen Z."/>
            <person name="Engels R."/>
            <person name="Freedman E."/>
            <person name="Gellesch M."/>
            <person name="Goldberg J."/>
            <person name="Griggs A."/>
            <person name="Gujja S."/>
            <person name="Heilman E.R."/>
            <person name="Heiman D.I."/>
            <person name="Hepburn T.A."/>
            <person name="Howarth C."/>
            <person name="Jen D."/>
            <person name="Larson L."/>
            <person name="Mehta T."/>
            <person name="Park D."/>
            <person name="Pearson M."/>
            <person name="Richards J."/>
            <person name="Roberts A."/>
            <person name="Saif S."/>
            <person name="Shea T.D."/>
            <person name="Shenoy N."/>
            <person name="Sisk P."/>
            <person name="Stolte C."/>
            <person name="Sykes S.N."/>
            <person name="Walk T."/>
            <person name="White J."/>
            <person name="Yandava C."/>
            <person name="Izard J."/>
            <person name="Baranova O.V."/>
            <person name="Blanton J.M."/>
            <person name="Tanner A.C."/>
            <person name="Dewhirst F."/>
            <person name="Haas B."/>
            <person name="Nusbaum C."/>
            <person name="Birren B."/>
        </authorList>
    </citation>
    <scope>NUCLEOTIDE SEQUENCE [LARGE SCALE GENOMIC DNA]</scope>
    <source>
        <strain evidence="2 3">F0304</strain>
    </source>
</reference>
<accession>W5IIF5</accession>
<evidence type="ECO:0000313" key="2">
    <source>
        <dbReference type="EMBL" id="EFG26788.1"/>
    </source>
</evidence>
<evidence type="ECO:0000313" key="3">
    <source>
        <dbReference type="Proteomes" id="UP000005777"/>
    </source>
</evidence>
<dbReference type="SUPFAM" id="SSF48452">
    <property type="entry name" value="TPR-like"/>
    <property type="match status" value="1"/>
</dbReference>
<dbReference type="Gene3D" id="3.40.30.10">
    <property type="entry name" value="Glutaredoxin"/>
    <property type="match status" value="1"/>
</dbReference>
<dbReference type="HOGENOM" id="CLU_046120_0_0_11"/>
<organism evidence="2 3">
    <name type="scientific">Scardovia inopinata F0304</name>
    <dbReference type="NCBI Taxonomy" id="641146"/>
    <lineage>
        <taxon>Bacteria</taxon>
        <taxon>Bacillati</taxon>
        <taxon>Actinomycetota</taxon>
        <taxon>Actinomycetes</taxon>
        <taxon>Bifidobacteriales</taxon>
        <taxon>Bifidobacteriaceae</taxon>
        <taxon>Scardovia</taxon>
    </lineage>
</organism>
<dbReference type="EMBL" id="ADCX01000002">
    <property type="protein sequence ID" value="EFG26788.1"/>
    <property type="molecule type" value="Genomic_DNA"/>
</dbReference>
<dbReference type="InterPro" id="IPR011990">
    <property type="entry name" value="TPR-like_helical_dom_sf"/>
</dbReference>